<name>A0ABQ7IKY2_9HELO</name>
<accession>A0ABQ7IKY2</accession>
<dbReference type="Gene3D" id="3.20.20.80">
    <property type="entry name" value="Glycosidases"/>
    <property type="match status" value="1"/>
</dbReference>
<dbReference type="SUPFAM" id="SSF51445">
    <property type="entry name" value="(Trans)glycosidases"/>
    <property type="match status" value="1"/>
</dbReference>
<keyword evidence="8" id="KW-1185">Reference proteome</keyword>
<dbReference type="PROSITE" id="PS50941">
    <property type="entry name" value="CHIT_BIND_I_2"/>
    <property type="match status" value="1"/>
</dbReference>
<proteinExistence type="inferred from homology"/>
<dbReference type="Pfam" id="PF00187">
    <property type="entry name" value="Chitin_bind_1"/>
    <property type="match status" value="1"/>
</dbReference>
<evidence type="ECO:0000259" key="5">
    <source>
        <dbReference type="PROSITE" id="PS50941"/>
    </source>
</evidence>
<dbReference type="InterPro" id="IPR017853">
    <property type="entry name" value="GH"/>
</dbReference>
<dbReference type="Gene3D" id="3.10.50.10">
    <property type="match status" value="1"/>
</dbReference>
<comment type="caution">
    <text evidence="7">The sequence shown here is derived from an EMBL/GenBank/DDBJ whole genome shotgun (WGS) entry which is preliminary data.</text>
</comment>
<dbReference type="InterPro" id="IPR036861">
    <property type="entry name" value="Endochitinase-like_sf"/>
</dbReference>
<dbReference type="PROSITE" id="PS00026">
    <property type="entry name" value="CHIT_BIND_I_1"/>
    <property type="match status" value="1"/>
</dbReference>
<gene>
    <name evidence="7" type="ORF">EAE98_005846</name>
</gene>
<dbReference type="PROSITE" id="PS51910">
    <property type="entry name" value="GH18_2"/>
    <property type="match status" value="1"/>
</dbReference>
<evidence type="ECO:0000256" key="2">
    <source>
        <dbReference type="ARBA" id="ARBA00012729"/>
    </source>
</evidence>
<keyword evidence="3 4" id="KW-0147">Chitin-binding</keyword>
<protein>
    <recommendedName>
        <fullName evidence="2">chitinase</fullName>
        <ecNumber evidence="2">3.2.1.14</ecNumber>
    </recommendedName>
</protein>
<dbReference type="EC" id="3.2.1.14" evidence="2"/>
<dbReference type="SUPFAM" id="SSF54556">
    <property type="entry name" value="Chitinase insertion domain"/>
    <property type="match status" value="1"/>
</dbReference>
<evidence type="ECO:0000313" key="7">
    <source>
        <dbReference type="EMBL" id="KAF7927464.1"/>
    </source>
</evidence>
<dbReference type="RefSeq" id="XP_038809863.1">
    <property type="nucleotide sequence ID" value="XM_038953468.1"/>
</dbReference>
<feature type="domain" description="GH18" evidence="6">
    <location>
        <begin position="151"/>
        <end position="505"/>
    </location>
</feature>
<dbReference type="SUPFAM" id="SSF57016">
    <property type="entry name" value="Plant lectins/antimicrobial peptides"/>
    <property type="match status" value="1"/>
</dbReference>
<dbReference type="PANTHER" id="PTHR11177:SF333">
    <property type="entry name" value="CHITINASE"/>
    <property type="match status" value="1"/>
</dbReference>
<dbReference type="CDD" id="cd00035">
    <property type="entry name" value="ChtBD1"/>
    <property type="match status" value="1"/>
</dbReference>
<comment type="caution">
    <text evidence="4">Lacks conserved residue(s) required for the propagation of feature annotation.</text>
</comment>
<dbReference type="Proteomes" id="UP000783213">
    <property type="component" value="Unassembled WGS sequence"/>
</dbReference>
<dbReference type="InterPro" id="IPR001223">
    <property type="entry name" value="Glyco_hydro18_cat"/>
</dbReference>
<dbReference type="SMART" id="SM00270">
    <property type="entry name" value="ChtBD1"/>
    <property type="match status" value="1"/>
</dbReference>
<evidence type="ECO:0000256" key="3">
    <source>
        <dbReference type="ARBA" id="ARBA00022669"/>
    </source>
</evidence>
<dbReference type="EMBL" id="RCSX01000012">
    <property type="protein sequence ID" value="KAF7927464.1"/>
    <property type="molecule type" value="Genomic_DNA"/>
</dbReference>
<evidence type="ECO:0000313" key="8">
    <source>
        <dbReference type="Proteomes" id="UP000783213"/>
    </source>
</evidence>
<dbReference type="Pfam" id="PF00704">
    <property type="entry name" value="Glyco_hydro_18"/>
    <property type="match status" value="1"/>
</dbReference>
<reference evidence="7 8" key="1">
    <citation type="journal article" date="2020" name="Genome Biol. Evol.">
        <title>Comparative genomics of Sclerotiniaceae.</title>
        <authorList>
            <person name="Valero Jimenez C.A."/>
            <person name="Steentjes M."/>
            <person name="Scholten O.E."/>
            <person name="Van Kan J.A.L."/>
        </authorList>
    </citation>
    <scope>NUCLEOTIDE SEQUENCE [LARGE SCALE GENOMIC DNA]</scope>
    <source>
        <strain evidence="7 8">B1</strain>
    </source>
</reference>
<sequence>MVWLRMRDFPLTCSILANAKAIRCIYSGVFVPLYTGITGGYIYFLPFCSVLGKSELGQCDLNPANCTKTSMSNHSSTRRDVAQCGKNAPQGSQVCPLNTCCSGNGYCGTTSAYCINADPINGNAPCQRGFGACGLINFPNCGSGSTTASNGRKVSYWQIGSATRSCNALPVSLIPTQNITHLIFAFMSISPNTFHVVPFDTTAVPLMYPFTALASATLATYMAIGGGGSSVLPLIWSQMVSNQGNRAAFISSVEGWLSTFNFQGVDLDWEFPSSSNDRDGFVALVREMRESFTANYPGKNWGISVVLPPDISSLQFFDPINLEPYITFFNFMSYDLHGPWEASNPSLGAFVRPQTSLPDITTAISPLWFAGVDPAKVNLGLAAYGRGYTLANPACADLGCAYVGPSDPGPCTTEAGILSMREVEVLVQREGLKSTWVGASAAEEGGMGVKQIVFGGGKQWMGFDDVESWGVKRKFADALCIGGTVVWSLDLQGVGTGDGNFGPGF</sequence>
<evidence type="ECO:0000256" key="4">
    <source>
        <dbReference type="PROSITE-ProRule" id="PRU00261"/>
    </source>
</evidence>
<dbReference type="Gene3D" id="3.30.60.10">
    <property type="entry name" value="Endochitinase-like"/>
    <property type="match status" value="1"/>
</dbReference>
<feature type="disulfide bond" evidence="4">
    <location>
        <begin position="95"/>
        <end position="107"/>
    </location>
</feature>
<dbReference type="InterPro" id="IPR029070">
    <property type="entry name" value="Chitinase_insertion_sf"/>
</dbReference>
<dbReference type="InterPro" id="IPR011583">
    <property type="entry name" value="Chitinase_II/V-like_cat"/>
</dbReference>
<dbReference type="InterPro" id="IPR018371">
    <property type="entry name" value="Chitin-binding_1_CS"/>
</dbReference>
<keyword evidence="4" id="KW-1015">Disulfide bond</keyword>
<organism evidence="7 8">
    <name type="scientific">Botrytis deweyae</name>
    <dbReference type="NCBI Taxonomy" id="2478750"/>
    <lineage>
        <taxon>Eukaryota</taxon>
        <taxon>Fungi</taxon>
        <taxon>Dikarya</taxon>
        <taxon>Ascomycota</taxon>
        <taxon>Pezizomycotina</taxon>
        <taxon>Leotiomycetes</taxon>
        <taxon>Helotiales</taxon>
        <taxon>Sclerotiniaceae</taxon>
        <taxon>Botrytis</taxon>
    </lineage>
</organism>
<dbReference type="PANTHER" id="PTHR11177">
    <property type="entry name" value="CHITINASE"/>
    <property type="match status" value="1"/>
</dbReference>
<dbReference type="InterPro" id="IPR001002">
    <property type="entry name" value="Chitin-bd_1"/>
</dbReference>
<feature type="domain" description="Chitin-binding type-1" evidence="5">
    <location>
        <begin position="81"/>
        <end position="135"/>
    </location>
</feature>
<evidence type="ECO:0000256" key="1">
    <source>
        <dbReference type="ARBA" id="ARBA00008682"/>
    </source>
</evidence>
<dbReference type="InterPro" id="IPR050314">
    <property type="entry name" value="Glycosyl_Hydrlase_18"/>
</dbReference>
<dbReference type="SMART" id="SM00636">
    <property type="entry name" value="Glyco_18"/>
    <property type="match status" value="1"/>
</dbReference>
<comment type="similarity">
    <text evidence="1">Belongs to the glycosyl hydrolase 18 family. Chitinase class V subfamily.</text>
</comment>
<dbReference type="GeneID" id="62232620"/>
<evidence type="ECO:0000259" key="6">
    <source>
        <dbReference type="PROSITE" id="PS51910"/>
    </source>
</evidence>
<feature type="disulfide bond" evidence="4">
    <location>
        <begin position="100"/>
        <end position="114"/>
    </location>
</feature>